<evidence type="ECO:0000256" key="1">
    <source>
        <dbReference type="ARBA" id="ARBA00012513"/>
    </source>
</evidence>
<evidence type="ECO:0000256" key="8">
    <source>
        <dbReference type="ARBA" id="ARBA00048679"/>
    </source>
</evidence>
<dbReference type="PROSITE" id="PS50011">
    <property type="entry name" value="PROTEIN_KINASE_DOM"/>
    <property type="match status" value="1"/>
</dbReference>
<feature type="non-terminal residue" evidence="12">
    <location>
        <position position="1"/>
    </location>
</feature>
<protein>
    <recommendedName>
        <fullName evidence="1">non-specific serine/threonine protein kinase</fullName>
        <ecNumber evidence="1">2.7.11.1</ecNumber>
    </recommendedName>
</protein>
<dbReference type="EMBL" id="JAGPUO010000015">
    <property type="protein sequence ID" value="KAG5657978.1"/>
    <property type="molecule type" value="Genomic_DNA"/>
</dbReference>
<keyword evidence="6 9" id="KW-0067">ATP-binding</keyword>
<dbReference type="Gene3D" id="1.10.510.10">
    <property type="entry name" value="Transferase(Phosphotransferase) domain 1"/>
    <property type="match status" value="1"/>
</dbReference>
<reference evidence="12" key="1">
    <citation type="submission" date="2021-04" db="EMBL/GenBank/DDBJ databases">
        <title>Draft genome of Fusarium avenaceum strain F156N33, isolated from an atmospheric sample in Virginia.</title>
        <authorList>
            <person name="Yang S."/>
            <person name="Vinatzer B.A."/>
            <person name="Coleman J."/>
        </authorList>
    </citation>
    <scope>NUCLEOTIDE SEQUENCE</scope>
    <source>
        <strain evidence="12">F156N33</strain>
    </source>
</reference>
<dbReference type="PANTHER" id="PTHR47634:SF9">
    <property type="entry name" value="PROTEIN KINASE DOMAIN-CONTAINING PROTEIN-RELATED"/>
    <property type="match status" value="1"/>
</dbReference>
<keyword evidence="13" id="KW-1185">Reference proteome</keyword>
<evidence type="ECO:0000259" key="11">
    <source>
        <dbReference type="PROSITE" id="PS50011"/>
    </source>
</evidence>
<dbReference type="EC" id="2.7.11.1" evidence="1"/>
<keyword evidence="5" id="KW-0418">Kinase</keyword>
<feature type="binding site" evidence="9">
    <location>
        <position position="79"/>
    </location>
    <ligand>
        <name>ATP</name>
        <dbReference type="ChEBI" id="CHEBI:30616"/>
    </ligand>
</feature>
<dbReference type="GO" id="GO:0005524">
    <property type="term" value="F:ATP binding"/>
    <property type="evidence" value="ECO:0007669"/>
    <property type="project" value="UniProtKB-UniRule"/>
</dbReference>
<name>A0A9P7H102_9HYPO</name>
<dbReference type="Proteomes" id="UP000782241">
    <property type="component" value="Unassembled WGS sequence"/>
</dbReference>
<feature type="region of interest" description="Disordered" evidence="10">
    <location>
        <begin position="595"/>
        <end position="614"/>
    </location>
</feature>
<feature type="domain" description="Protein kinase" evidence="11">
    <location>
        <begin position="47"/>
        <end position="423"/>
    </location>
</feature>
<dbReference type="GO" id="GO:0000245">
    <property type="term" value="P:spliceosomal complex assembly"/>
    <property type="evidence" value="ECO:0007669"/>
    <property type="project" value="TreeGrafter"/>
</dbReference>
<comment type="caution">
    <text evidence="12">The sequence shown here is derived from an EMBL/GenBank/DDBJ whole genome shotgun (WGS) entry which is preliminary data.</text>
</comment>
<sequence>DFPPPTPKAPFQQRLTNCVSPGENPHYYRPGGWHPVNLGDMLNEGQYKVIRKLGEGSFSIVWLAHDLIFRSNSRYVAVKILVSDETKQSHELQILHHLAKVAPLEAPQRITQLLAEFEHKGPNGTHRCLVFEPMGPSLCQMLLELDDENSFDRETKYPLQMAKRILRDALEGLAFLHKNGICQADFQPGNLLFSVRNIDSCDEEALCQVEKPDEDYRIERIDGKKDRWAPEYLWTAEPLTNFTSTDENLKVKLADMGGAYFLNDPPQKPVTPIGLRAPELVLKGEFNMAQDIWSFGCLIFELIAGRPLFYVFGPGKDDLDDEHLLEITDRLGQLPDELYSHLKTSSRYYTEDRTKYNCMIGGVPEGREPLMLEQSSMEQAFDKESPEMTKEEEYEIKKLIRWILHYEPDKRPSAKEILCHPWFADELDKKAEILDISIYVREPTRQFNFLDSTHQFISTIENHTLTAKITTSLIYTRRYALIVISEIPRLNLSAAIYFTSPLYSSMTSRNLNKTWRDVVFEQYEADYAAEVPFPIRYLIYGDQWKRDIVIEIPKKIDVPVFRQAVLHAARSRRIENDPAYEDDLIKVRARISPSVQGNNNTHARDGSAADGNSS</sequence>
<dbReference type="Gene3D" id="3.30.200.20">
    <property type="entry name" value="Phosphorylase Kinase, domain 1"/>
    <property type="match status" value="1"/>
</dbReference>
<dbReference type="AlphaFoldDB" id="A0A9P7H102"/>
<keyword evidence="4 9" id="KW-0547">Nucleotide-binding</keyword>
<evidence type="ECO:0000256" key="9">
    <source>
        <dbReference type="PROSITE-ProRule" id="PRU10141"/>
    </source>
</evidence>
<dbReference type="GO" id="GO:0050684">
    <property type="term" value="P:regulation of mRNA processing"/>
    <property type="evidence" value="ECO:0007669"/>
    <property type="project" value="TreeGrafter"/>
</dbReference>
<evidence type="ECO:0000313" key="12">
    <source>
        <dbReference type="EMBL" id="KAG5657978.1"/>
    </source>
</evidence>
<organism evidence="12 13">
    <name type="scientific">Fusarium avenaceum</name>
    <dbReference type="NCBI Taxonomy" id="40199"/>
    <lineage>
        <taxon>Eukaryota</taxon>
        <taxon>Fungi</taxon>
        <taxon>Dikarya</taxon>
        <taxon>Ascomycota</taxon>
        <taxon>Pezizomycotina</taxon>
        <taxon>Sordariomycetes</taxon>
        <taxon>Hypocreomycetidae</taxon>
        <taxon>Hypocreales</taxon>
        <taxon>Nectriaceae</taxon>
        <taxon>Fusarium</taxon>
        <taxon>Fusarium tricinctum species complex</taxon>
    </lineage>
</organism>
<dbReference type="PROSITE" id="PS00107">
    <property type="entry name" value="PROTEIN_KINASE_ATP"/>
    <property type="match status" value="1"/>
</dbReference>
<evidence type="ECO:0000256" key="7">
    <source>
        <dbReference type="ARBA" id="ARBA00047899"/>
    </source>
</evidence>
<evidence type="ECO:0000256" key="10">
    <source>
        <dbReference type="SAM" id="MobiDB-lite"/>
    </source>
</evidence>
<evidence type="ECO:0000256" key="6">
    <source>
        <dbReference type="ARBA" id="ARBA00022840"/>
    </source>
</evidence>
<comment type="catalytic activity">
    <reaction evidence="8">
        <text>L-seryl-[protein] + ATP = O-phospho-L-seryl-[protein] + ADP + H(+)</text>
        <dbReference type="Rhea" id="RHEA:17989"/>
        <dbReference type="Rhea" id="RHEA-COMP:9863"/>
        <dbReference type="Rhea" id="RHEA-COMP:11604"/>
        <dbReference type="ChEBI" id="CHEBI:15378"/>
        <dbReference type="ChEBI" id="CHEBI:29999"/>
        <dbReference type="ChEBI" id="CHEBI:30616"/>
        <dbReference type="ChEBI" id="CHEBI:83421"/>
        <dbReference type="ChEBI" id="CHEBI:456216"/>
        <dbReference type="EC" id="2.7.11.1"/>
    </reaction>
</comment>
<dbReference type="InterPro" id="IPR000719">
    <property type="entry name" value="Prot_kinase_dom"/>
</dbReference>
<evidence type="ECO:0000256" key="4">
    <source>
        <dbReference type="ARBA" id="ARBA00022741"/>
    </source>
</evidence>
<evidence type="ECO:0000256" key="3">
    <source>
        <dbReference type="ARBA" id="ARBA00022679"/>
    </source>
</evidence>
<dbReference type="InterPro" id="IPR017441">
    <property type="entry name" value="Protein_kinase_ATP_BS"/>
</dbReference>
<dbReference type="SUPFAM" id="SSF56112">
    <property type="entry name" value="Protein kinase-like (PK-like)"/>
    <property type="match status" value="1"/>
</dbReference>
<comment type="catalytic activity">
    <reaction evidence="7">
        <text>L-threonyl-[protein] + ATP = O-phospho-L-threonyl-[protein] + ADP + H(+)</text>
        <dbReference type="Rhea" id="RHEA:46608"/>
        <dbReference type="Rhea" id="RHEA-COMP:11060"/>
        <dbReference type="Rhea" id="RHEA-COMP:11605"/>
        <dbReference type="ChEBI" id="CHEBI:15378"/>
        <dbReference type="ChEBI" id="CHEBI:30013"/>
        <dbReference type="ChEBI" id="CHEBI:30616"/>
        <dbReference type="ChEBI" id="CHEBI:61977"/>
        <dbReference type="ChEBI" id="CHEBI:456216"/>
        <dbReference type="EC" id="2.7.11.1"/>
    </reaction>
</comment>
<keyword evidence="3" id="KW-0808">Transferase</keyword>
<dbReference type="InterPro" id="IPR051334">
    <property type="entry name" value="SRPK"/>
</dbReference>
<accession>A0A9P7H102</accession>
<evidence type="ECO:0000256" key="2">
    <source>
        <dbReference type="ARBA" id="ARBA00022527"/>
    </source>
</evidence>
<evidence type="ECO:0000313" key="13">
    <source>
        <dbReference type="Proteomes" id="UP000782241"/>
    </source>
</evidence>
<dbReference type="GO" id="GO:0004674">
    <property type="term" value="F:protein serine/threonine kinase activity"/>
    <property type="evidence" value="ECO:0007669"/>
    <property type="project" value="UniProtKB-KW"/>
</dbReference>
<dbReference type="Pfam" id="PF00069">
    <property type="entry name" value="Pkinase"/>
    <property type="match status" value="1"/>
</dbReference>
<evidence type="ECO:0000256" key="5">
    <source>
        <dbReference type="ARBA" id="ARBA00022777"/>
    </source>
</evidence>
<proteinExistence type="predicted"/>
<dbReference type="CDD" id="cd05118">
    <property type="entry name" value="STKc_CMGC"/>
    <property type="match status" value="1"/>
</dbReference>
<keyword evidence="2" id="KW-0723">Serine/threonine-protein kinase</keyword>
<dbReference type="InterPro" id="IPR011009">
    <property type="entry name" value="Kinase-like_dom_sf"/>
</dbReference>
<dbReference type="PANTHER" id="PTHR47634">
    <property type="entry name" value="PROTEIN KINASE DOMAIN-CONTAINING PROTEIN-RELATED"/>
    <property type="match status" value="1"/>
</dbReference>
<gene>
    <name evidence="12" type="ORF">KAF25_006929</name>
</gene>